<dbReference type="InterPro" id="IPR013324">
    <property type="entry name" value="RNA_pol_sigma_r3/r4-like"/>
</dbReference>
<keyword evidence="7" id="KW-1185">Reference proteome</keyword>
<dbReference type="SUPFAM" id="SSF88659">
    <property type="entry name" value="Sigma3 and sigma4 domains of RNA polymerase sigma factors"/>
    <property type="match status" value="1"/>
</dbReference>
<evidence type="ECO:0000259" key="5">
    <source>
        <dbReference type="Pfam" id="PF08281"/>
    </source>
</evidence>
<feature type="domain" description="RNA polymerase sigma factor 70 region 4 type 2" evidence="5">
    <location>
        <begin position="2"/>
        <end position="48"/>
    </location>
</feature>
<evidence type="ECO:0000313" key="7">
    <source>
        <dbReference type="Proteomes" id="UP001501563"/>
    </source>
</evidence>
<dbReference type="PANTHER" id="PTHR30173:SF43">
    <property type="entry name" value="ECF RNA POLYMERASE SIGMA FACTOR SIGI-RELATED"/>
    <property type="match status" value="1"/>
</dbReference>
<dbReference type="InterPro" id="IPR032710">
    <property type="entry name" value="NTF2-like_dom_sf"/>
</dbReference>
<gene>
    <name evidence="6" type="ORF">GCM10022207_31990</name>
</gene>
<evidence type="ECO:0000313" key="6">
    <source>
        <dbReference type="EMBL" id="GAA3865143.1"/>
    </source>
</evidence>
<evidence type="ECO:0000256" key="1">
    <source>
        <dbReference type="ARBA" id="ARBA00010641"/>
    </source>
</evidence>
<sequence length="181" mass="18972">MVLDRLSPAERIAFVLHDSFAVPFEEIASVVGRSTAAAKKLASRARHKVRGNPVLAPAELDGHRRVVEAFLVAARGGDLDGLLAVLAPDAVRRADAAALPPGGAPELRGAGSVAEQTVLLRARARFARVALVDGVVGVVVAPRGRLLLVLRVTVEDGSVTSYEAIGDPVRLRRLSLAVLDA</sequence>
<dbReference type="PANTHER" id="PTHR30173">
    <property type="entry name" value="SIGMA 19 FACTOR"/>
    <property type="match status" value="1"/>
</dbReference>
<keyword evidence="3" id="KW-0731">Sigma factor</keyword>
<protein>
    <recommendedName>
        <fullName evidence="5">RNA polymerase sigma factor 70 region 4 type 2 domain-containing protein</fullName>
    </recommendedName>
</protein>
<proteinExistence type="inferred from homology"/>
<name>A0ABP7K502_9ACTN</name>
<keyword evidence="4" id="KW-0804">Transcription</keyword>
<dbReference type="InterPro" id="IPR013249">
    <property type="entry name" value="RNA_pol_sigma70_r4_t2"/>
</dbReference>
<dbReference type="Gene3D" id="1.10.10.10">
    <property type="entry name" value="Winged helix-like DNA-binding domain superfamily/Winged helix DNA-binding domain"/>
    <property type="match status" value="1"/>
</dbReference>
<comment type="caution">
    <text evidence="6">The sequence shown here is derived from an EMBL/GenBank/DDBJ whole genome shotgun (WGS) entry which is preliminary data.</text>
</comment>
<evidence type="ECO:0000256" key="4">
    <source>
        <dbReference type="ARBA" id="ARBA00023163"/>
    </source>
</evidence>
<evidence type="ECO:0000256" key="3">
    <source>
        <dbReference type="ARBA" id="ARBA00023082"/>
    </source>
</evidence>
<organism evidence="6 7">
    <name type="scientific">Streptomyces lannensis</name>
    <dbReference type="NCBI Taxonomy" id="766498"/>
    <lineage>
        <taxon>Bacteria</taxon>
        <taxon>Bacillati</taxon>
        <taxon>Actinomycetota</taxon>
        <taxon>Actinomycetes</taxon>
        <taxon>Kitasatosporales</taxon>
        <taxon>Streptomycetaceae</taxon>
        <taxon>Streptomyces</taxon>
    </lineage>
</organism>
<dbReference type="Gene3D" id="3.10.450.50">
    <property type="match status" value="1"/>
</dbReference>
<reference evidence="7" key="1">
    <citation type="journal article" date="2019" name="Int. J. Syst. Evol. Microbiol.">
        <title>The Global Catalogue of Microorganisms (GCM) 10K type strain sequencing project: providing services to taxonomists for standard genome sequencing and annotation.</title>
        <authorList>
            <consortium name="The Broad Institute Genomics Platform"/>
            <consortium name="The Broad Institute Genome Sequencing Center for Infectious Disease"/>
            <person name="Wu L."/>
            <person name="Ma J."/>
        </authorList>
    </citation>
    <scope>NUCLEOTIDE SEQUENCE [LARGE SCALE GENOMIC DNA]</scope>
    <source>
        <strain evidence="7">JCM 16578</strain>
    </source>
</reference>
<dbReference type="InterPro" id="IPR052704">
    <property type="entry name" value="ECF_Sigma-70_Domain"/>
</dbReference>
<comment type="similarity">
    <text evidence="1">Belongs to the sigma-70 factor family. ECF subfamily.</text>
</comment>
<dbReference type="Proteomes" id="UP001501563">
    <property type="component" value="Unassembled WGS sequence"/>
</dbReference>
<dbReference type="EMBL" id="BAAAZA010000007">
    <property type="protein sequence ID" value="GAA3865143.1"/>
    <property type="molecule type" value="Genomic_DNA"/>
</dbReference>
<dbReference type="Pfam" id="PF08281">
    <property type="entry name" value="Sigma70_r4_2"/>
    <property type="match status" value="1"/>
</dbReference>
<dbReference type="InterPro" id="IPR036388">
    <property type="entry name" value="WH-like_DNA-bd_sf"/>
</dbReference>
<keyword evidence="2" id="KW-0805">Transcription regulation</keyword>
<accession>A0ABP7K502</accession>
<dbReference type="SUPFAM" id="SSF54427">
    <property type="entry name" value="NTF2-like"/>
    <property type="match status" value="1"/>
</dbReference>
<evidence type="ECO:0000256" key="2">
    <source>
        <dbReference type="ARBA" id="ARBA00023015"/>
    </source>
</evidence>